<accession>A0A6C0HP87</accession>
<proteinExistence type="predicted"/>
<feature type="transmembrane region" description="Helical" evidence="1">
    <location>
        <begin position="7"/>
        <end position="28"/>
    </location>
</feature>
<name>A0A6C0HP87_9ZZZZ</name>
<keyword evidence="1" id="KW-0812">Transmembrane</keyword>
<keyword evidence="1" id="KW-1133">Transmembrane helix</keyword>
<reference evidence="2" key="1">
    <citation type="journal article" date="2020" name="Nature">
        <title>Giant virus diversity and host interactions through global metagenomics.</title>
        <authorList>
            <person name="Schulz F."/>
            <person name="Roux S."/>
            <person name="Paez-Espino D."/>
            <person name="Jungbluth S."/>
            <person name="Walsh D.A."/>
            <person name="Denef V.J."/>
            <person name="McMahon K.D."/>
            <person name="Konstantinidis K.T."/>
            <person name="Eloe-Fadrosh E.A."/>
            <person name="Kyrpides N.C."/>
            <person name="Woyke T."/>
        </authorList>
    </citation>
    <scope>NUCLEOTIDE SEQUENCE</scope>
    <source>
        <strain evidence="2">GVMAG-M-3300023184-161</strain>
    </source>
</reference>
<dbReference type="EMBL" id="MN739997">
    <property type="protein sequence ID" value="QHT82160.1"/>
    <property type="molecule type" value="Genomic_DNA"/>
</dbReference>
<evidence type="ECO:0000256" key="1">
    <source>
        <dbReference type="SAM" id="Phobius"/>
    </source>
</evidence>
<evidence type="ECO:0000313" key="2">
    <source>
        <dbReference type="EMBL" id="QHT82160.1"/>
    </source>
</evidence>
<protein>
    <submittedName>
        <fullName evidence="2">Uncharacterized protein</fullName>
    </submittedName>
</protein>
<keyword evidence="1" id="KW-0472">Membrane</keyword>
<sequence length="168" mass="19921">MKNNYRLRYCVFVNFLLFLIILLVMLIFKDDNNHYLTYGPNDDLYVLSIKINTIQKYVYLQIFLCFVEIIRVFTNEIATPILGFNIYNPDKKFITEFTKNELQLLANGMWLINSLTSALFILITISQFDIAILRIIYSEITTIFTIRLLLNEKEFTNEKIEITTFNID</sequence>
<organism evidence="2">
    <name type="scientific">viral metagenome</name>
    <dbReference type="NCBI Taxonomy" id="1070528"/>
    <lineage>
        <taxon>unclassified sequences</taxon>
        <taxon>metagenomes</taxon>
        <taxon>organismal metagenomes</taxon>
    </lineage>
</organism>
<dbReference type="AlphaFoldDB" id="A0A6C0HP87"/>